<comment type="caution">
    <text evidence="1">The sequence shown here is derived from an EMBL/GenBank/DDBJ whole genome shotgun (WGS) entry which is preliminary data.</text>
</comment>
<proteinExistence type="predicted"/>
<organism evidence="1 2">
    <name type="scientific">Ameiurus melas</name>
    <name type="common">Black bullhead</name>
    <name type="synonym">Silurus melas</name>
    <dbReference type="NCBI Taxonomy" id="219545"/>
    <lineage>
        <taxon>Eukaryota</taxon>
        <taxon>Metazoa</taxon>
        <taxon>Chordata</taxon>
        <taxon>Craniata</taxon>
        <taxon>Vertebrata</taxon>
        <taxon>Euteleostomi</taxon>
        <taxon>Actinopterygii</taxon>
        <taxon>Neopterygii</taxon>
        <taxon>Teleostei</taxon>
        <taxon>Ostariophysi</taxon>
        <taxon>Siluriformes</taxon>
        <taxon>Ictaluridae</taxon>
        <taxon>Ameiurus</taxon>
    </lineage>
</organism>
<gene>
    <name evidence="1" type="ORF">AMELA_G00217160</name>
</gene>
<evidence type="ECO:0000313" key="1">
    <source>
        <dbReference type="EMBL" id="KAF4076620.1"/>
    </source>
</evidence>
<accession>A0A7J6A1E2</accession>
<feature type="non-terminal residue" evidence="1">
    <location>
        <position position="80"/>
    </location>
</feature>
<dbReference type="AlphaFoldDB" id="A0A7J6A1E2"/>
<dbReference type="Proteomes" id="UP000593565">
    <property type="component" value="Unassembled WGS sequence"/>
</dbReference>
<name>A0A7J6A1E2_AMEME</name>
<evidence type="ECO:0000313" key="2">
    <source>
        <dbReference type="Proteomes" id="UP000593565"/>
    </source>
</evidence>
<keyword evidence="2" id="KW-1185">Reference proteome</keyword>
<protein>
    <submittedName>
        <fullName evidence="1">Uncharacterized protein</fullName>
    </submittedName>
</protein>
<reference evidence="1 2" key="1">
    <citation type="submission" date="2020-02" db="EMBL/GenBank/DDBJ databases">
        <title>A chromosome-scale genome assembly of the black bullhead catfish (Ameiurus melas).</title>
        <authorList>
            <person name="Wen M."/>
            <person name="Zham M."/>
            <person name="Cabau C."/>
            <person name="Klopp C."/>
            <person name="Donnadieu C."/>
            <person name="Roques C."/>
            <person name="Bouchez O."/>
            <person name="Lampietro C."/>
            <person name="Jouanno E."/>
            <person name="Herpin A."/>
            <person name="Louis A."/>
            <person name="Berthelot C."/>
            <person name="Parey E."/>
            <person name="Roest-Crollius H."/>
            <person name="Braasch I."/>
            <person name="Postlethwait J."/>
            <person name="Robinson-Rechavi M."/>
            <person name="Echchiki A."/>
            <person name="Begum T."/>
            <person name="Montfort J."/>
            <person name="Schartl M."/>
            <person name="Bobe J."/>
            <person name="Guiguen Y."/>
        </authorList>
    </citation>
    <scope>NUCLEOTIDE SEQUENCE [LARGE SCALE GENOMIC DNA]</scope>
    <source>
        <strain evidence="1">M_S1</strain>
        <tissue evidence="1">Blood</tissue>
    </source>
</reference>
<dbReference type="EMBL" id="JAAGNN010000019">
    <property type="protein sequence ID" value="KAF4076620.1"/>
    <property type="molecule type" value="Genomic_DNA"/>
</dbReference>
<sequence>QTRALVLWNTRASSPTYQKHLTRDYEVRAEAVLIGFTRFQRNGQTDERIFASEHGIFVIPTVYTHCSGTSCGIHSEQLHV</sequence>